<organism evidence="2 3">
    <name type="scientific">Oenococcus kitaharae DSM 17330</name>
    <dbReference type="NCBI Taxonomy" id="1045004"/>
    <lineage>
        <taxon>Bacteria</taxon>
        <taxon>Bacillati</taxon>
        <taxon>Bacillota</taxon>
        <taxon>Bacilli</taxon>
        <taxon>Lactobacillales</taxon>
        <taxon>Lactobacillaceae</taxon>
        <taxon>Oenococcus</taxon>
    </lineage>
</organism>
<dbReference type="OrthoDB" id="2318227at2"/>
<keyword evidence="1" id="KW-1133">Transmembrane helix</keyword>
<gene>
    <name evidence="2" type="ORF">OKIT_0906</name>
</gene>
<proteinExistence type="predicted"/>
<dbReference type="STRING" id="336988.NT96_03085"/>
<protein>
    <submittedName>
        <fullName evidence="2">TrsL family conjugation protein</fullName>
    </submittedName>
</protein>
<evidence type="ECO:0000256" key="1">
    <source>
        <dbReference type="SAM" id="Phobius"/>
    </source>
</evidence>
<reference evidence="2 3" key="1">
    <citation type="journal article" date="2012" name="PLoS ONE">
        <title>Functional divergence in the genus oenococcus as predicted by genome sequencing of the newly-described species, Oenococcus kitaharae.</title>
        <authorList>
            <person name="Borneman A.R."/>
            <person name="McCarthy J.M."/>
            <person name="Chambers P.J."/>
            <person name="Bartowsky E.J."/>
        </authorList>
    </citation>
    <scope>NUCLEOTIDE SEQUENCE [LARGE SCALE GENOMIC DNA]</scope>
    <source>
        <strain evidence="3">DSM17330</strain>
    </source>
</reference>
<evidence type="ECO:0000313" key="3">
    <source>
        <dbReference type="Proteomes" id="UP000004959"/>
    </source>
</evidence>
<dbReference type="eggNOG" id="ENOG5033FP4">
    <property type="taxonomic scope" value="Bacteria"/>
</dbReference>
<feature type="transmembrane region" description="Helical" evidence="1">
    <location>
        <begin position="148"/>
        <end position="173"/>
    </location>
</feature>
<sequence length="290" mass="31971">MKNLDFHPVLASFLGDKISEAINDWLKGVFTAVMNFMTSGCRAVFDQIDQHESVLDQWYGIFLTFATSLVVVVVLGRIIGTLLKEADESTDVTWANIVMDSLKSAAAIPVMVFLQGFLLKAIVFPLGKFMFSMNSNYTASMITGSKNIAGTLAIGSVMSLILLGFFAIVTVFFFFKMCIFMADMAWFYLTIPFAAISIATETWDYSGTWWKKLIYLNASMLSQILSMTLCVWGVTHWVSNGIGAFALSLGMGWLVLHTPKAIEDFWSSTGATKAGLTGAMRMLKSKMSTS</sequence>
<feature type="transmembrane region" description="Helical" evidence="1">
    <location>
        <begin position="57"/>
        <end position="79"/>
    </location>
</feature>
<dbReference type="Pfam" id="PF19597">
    <property type="entry name" value="TrbL_4"/>
    <property type="match status" value="1"/>
</dbReference>
<dbReference type="PATRIC" id="fig|1045004.4.peg.909"/>
<feature type="transmembrane region" description="Helical" evidence="1">
    <location>
        <begin position="185"/>
        <end position="203"/>
    </location>
</feature>
<dbReference type="EMBL" id="AFVZ01000001">
    <property type="protein sequence ID" value="EHN59011.1"/>
    <property type="molecule type" value="Genomic_DNA"/>
</dbReference>
<feature type="transmembrane region" description="Helical" evidence="1">
    <location>
        <begin position="215"/>
        <end position="234"/>
    </location>
</feature>
<dbReference type="Proteomes" id="UP000004959">
    <property type="component" value="Chromosome"/>
</dbReference>
<comment type="caution">
    <text evidence="2">The sequence shown here is derived from an EMBL/GenBank/DDBJ whole genome shotgun (WGS) entry which is preliminary data.</text>
</comment>
<dbReference type="InterPro" id="IPR046084">
    <property type="entry name" value="TrbL_4"/>
</dbReference>
<feature type="transmembrane region" description="Helical" evidence="1">
    <location>
        <begin position="106"/>
        <end position="127"/>
    </location>
</feature>
<evidence type="ECO:0000313" key="2">
    <source>
        <dbReference type="EMBL" id="EHN59011.1"/>
    </source>
</evidence>
<keyword evidence="3" id="KW-1185">Reference proteome</keyword>
<dbReference type="AlphaFoldDB" id="G9WJG6"/>
<accession>G9WJG6</accession>
<keyword evidence="1" id="KW-0812">Transmembrane</keyword>
<dbReference type="RefSeq" id="WP_007745685.1">
    <property type="nucleotide sequence ID" value="NZ_CM001398.1"/>
</dbReference>
<name>G9WJG6_9LACO</name>
<keyword evidence="1" id="KW-0472">Membrane</keyword>
<dbReference type="HOGENOM" id="CLU_083594_0_0_9"/>
<feature type="transmembrane region" description="Helical" evidence="1">
    <location>
        <begin position="240"/>
        <end position="256"/>
    </location>
</feature>